<accession>A0A448WZP7</accession>
<dbReference type="AlphaFoldDB" id="A0A448WZP7"/>
<comment type="caution">
    <text evidence="1">The sequence shown here is derived from an EMBL/GenBank/DDBJ whole genome shotgun (WGS) entry which is preliminary data.</text>
</comment>
<dbReference type="Proteomes" id="UP000784294">
    <property type="component" value="Unassembled WGS sequence"/>
</dbReference>
<protein>
    <submittedName>
        <fullName evidence="1">Uncharacterized protein</fullName>
    </submittedName>
</protein>
<proteinExistence type="predicted"/>
<name>A0A448WZP7_9PLAT</name>
<organism evidence="1 2">
    <name type="scientific">Protopolystoma xenopodis</name>
    <dbReference type="NCBI Taxonomy" id="117903"/>
    <lineage>
        <taxon>Eukaryota</taxon>
        <taxon>Metazoa</taxon>
        <taxon>Spiralia</taxon>
        <taxon>Lophotrochozoa</taxon>
        <taxon>Platyhelminthes</taxon>
        <taxon>Monogenea</taxon>
        <taxon>Polyopisthocotylea</taxon>
        <taxon>Polystomatidea</taxon>
        <taxon>Polystomatidae</taxon>
        <taxon>Protopolystoma</taxon>
    </lineage>
</organism>
<sequence>MPRCSSFGQVSDPLYSEICLLEHQANPSHKAATSIHLVVRCSSNNAPDGCVPHTPSLLLSTSLKKGSNCPMMVFIGRAEGHGCEGGESHVDLMESTEGTKGNRIDLEAKTVATYSNSLTSNTVTDHQKEIKIFSATDVTLNGLNEKQMDKVWEFSRRTLLEFDSITSSHSREIRTGRHYSYRSFGQADNKFSEVWNI</sequence>
<keyword evidence="2" id="KW-1185">Reference proteome</keyword>
<evidence type="ECO:0000313" key="2">
    <source>
        <dbReference type="Proteomes" id="UP000784294"/>
    </source>
</evidence>
<dbReference type="EMBL" id="CAAALY010066159">
    <property type="protein sequence ID" value="VEL24148.1"/>
    <property type="molecule type" value="Genomic_DNA"/>
</dbReference>
<evidence type="ECO:0000313" key="1">
    <source>
        <dbReference type="EMBL" id="VEL24148.1"/>
    </source>
</evidence>
<reference evidence="1" key="1">
    <citation type="submission" date="2018-11" db="EMBL/GenBank/DDBJ databases">
        <authorList>
            <consortium name="Pathogen Informatics"/>
        </authorList>
    </citation>
    <scope>NUCLEOTIDE SEQUENCE</scope>
</reference>
<gene>
    <name evidence="1" type="ORF">PXEA_LOCUS17588</name>
</gene>